<dbReference type="OrthoDB" id="74460at2759"/>
<dbReference type="SUPFAM" id="SSF56655">
    <property type="entry name" value="Carbohydrate phosphatase"/>
    <property type="match status" value="1"/>
</dbReference>
<organism evidence="7 8">
    <name type="scientific">Echinostoma caproni</name>
    <dbReference type="NCBI Taxonomy" id="27848"/>
    <lineage>
        <taxon>Eukaryota</taxon>
        <taxon>Metazoa</taxon>
        <taxon>Spiralia</taxon>
        <taxon>Lophotrochozoa</taxon>
        <taxon>Platyhelminthes</taxon>
        <taxon>Trematoda</taxon>
        <taxon>Digenea</taxon>
        <taxon>Plagiorchiida</taxon>
        <taxon>Echinostomata</taxon>
        <taxon>Echinostomatoidea</taxon>
        <taxon>Echinostomatidae</taxon>
        <taxon>Echinostoma</taxon>
    </lineage>
</organism>
<dbReference type="AlphaFoldDB" id="A0A3P8B4S1"/>
<evidence type="ECO:0000313" key="8">
    <source>
        <dbReference type="Proteomes" id="UP000272942"/>
    </source>
</evidence>
<evidence type="ECO:0000256" key="5">
    <source>
        <dbReference type="ARBA" id="ARBA00044554"/>
    </source>
</evidence>
<evidence type="ECO:0000256" key="3">
    <source>
        <dbReference type="ARBA" id="ARBA00040342"/>
    </source>
</evidence>
<evidence type="ECO:0000256" key="1">
    <source>
        <dbReference type="ARBA" id="ARBA00009759"/>
    </source>
</evidence>
<comment type="similarity">
    <text evidence="1">Belongs to the inositol monophosphatase superfamily.</text>
</comment>
<accession>A0A3P8B4S1</accession>
<protein>
    <recommendedName>
        <fullName evidence="3">3'(2'),5'-bisphosphate nucleotidase 1</fullName>
        <ecNumber evidence="2">3.1.3.7</ecNumber>
    </recommendedName>
    <alternativeName>
        <fullName evidence="4">Bisphosphate 3'-nucleotidase 1</fullName>
    </alternativeName>
    <alternativeName>
        <fullName evidence="5">Inositol-polyphosphate 1-phosphatase</fullName>
    </alternativeName>
</protein>
<reference evidence="7 8" key="1">
    <citation type="submission" date="2018-11" db="EMBL/GenBank/DDBJ databases">
        <authorList>
            <consortium name="Pathogen Informatics"/>
        </authorList>
    </citation>
    <scope>NUCLEOTIDE SEQUENCE [LARGE SCALE GENOMIC DNA]</scope>
    <source>
        <strain evidence="7 8">Egypt</strain>
    </source>
</reference>
<proteinExistence type="inferred from homology"/>
<dbReference type="PANTHER" id="PTHR43028:SF5">
    <property type="entry name" value="3'(2'),5'-BISPHOSPHATE NUCLEOTIDASE 1"/>
    <property type="match status" value="1"/>
</dbReference>
<evidence type="ECO:0000313" key="7">
    <source>
        <dbReference type="EMBL" id="VDP22237.1"/>
    </source>
</evidence>
<dbReference type="GO" id="GO:0008441">
    <property type="term" value="F:3'(2'),5'-bisphosphate nucleotidase activity"/>
    <property type="evidence" value="ECO:0007669"/>
    <property type="project" value="UniProtKB-EC"/>
</dbReference>
<dbReference type="Gene3D" id="3.40.190.80">
    <property type="match status" value="1"/>
</dbReference>
<dbReference type="PANTHER" id="PTHR43028">
    <property type="entry name" value="3'(2'),5'-BISPHOSPHATE NUCLEOTIDASE 1"/>
    <property type="match status" value="1"/>
</dbReference>
<keyword evidence="6" id="KW-0479">Metal-binding</keyword>
<comment type="cofactor">
    <cofactor evidence="6">
        <name>Mg(2+)</name>
        <dbReference type="ChEBI" id="CHEBI:18420"/>
    </cofactor>
</comment>
<evidence type="ECO:0000256" key="4">
    <source>
        <dbReference type="ARBA" id="ARBA00041815"/>
    </source>
</evidence>
<sequence length="81" mass="9040">MIEGKAHLYVHPSSTRRWDVCAAQAILEATGGRLTGLDGTRLTYYATDTEKIPKTVGLFAATSIAEHKRWWPKVAELLKKN</sequence>
<dbReference type="PROSITE" id="PS00630">
    <property type="entry name" value="IMP_2"/>
    <property type="match status" value="1"/>
</dbReference>
<dbReference type="InterPro" id="IPR000760">
    <property type="entry name" value="Inositol_monophosphatase-like"/>
</dbReference>
<dbReference type="GO" id="GO:0046854">
    <property type="term" value="P:phosphatidylinositol phosphate biosynthetic process"/>
    <property type="evidence" value="ECO:0007669"/>
    <property type="project" value="InterPro"/>
</dbReference>
<gene>
    <name evidence="7" type="ORF">ECPE_LOCUS400</name>
</gene>
<name>A0A3P8B4S1_9TREM</name>
<feature type="binding site" evidence="6">
    <location>
        <position position="19"/>
    </location>
    <ligand>
        <name>Mg(2+)</name>
        <dbReference type="ChEBI" id="CHEBI:18420"/>
        <label>1</label>
        <note>catalytic</note>
    </ligand>
</feature>
<keyword evidence="8" id="KW-1185">Reference proteome</keyword>
<evidence type="ECO:0000256" key="2">
    <source>
        <dbReference type="ARBA" id="ARBA00012633"/>
    </source>
</evidence>
<dbReference type="GO" id="GO:0046872">
    <property type="term" value="F:metal ion binding"/>
    <property type="evidence" value="ECO:0007669"/>
    <property type="project" value="UniProtKB-KW"/>
</dbReference>
<dbReference type="InterPro" id="IPR050725">
    <property type="entry name" value="CysQ/Inositol_MonoPase"/>
</dbReference>
<dbReference type="Pfam" id="PF00459">
    <property type="entry name" value="Inositol_P"/>
    <property type="match status" value="1"/>
</dbReference>
<dbReference type="Proteomes" id="UP000272942">
    <property type="component" value="Unassembled WGS sequence"/>
</dbReference>
<dbReference type="InterPro" id="IPR020550">
    <property type="entry name" value="Inositol_monophosphatase_CS"/>
</dbReference>
<dbReference type="EMBL" id="UZAN01001276">
    <property type="protein sequence ID" value="VDP22237.1"/>
    <property type="molecule type" value="Genomic_DNA"/>
</dbReference>
<keyword evidence="6" id="KW-0460">Magnesium</keyword>
<dbReference type="EC" id="3.1.3.7" evidence="2"/>
<evidence type="ECO:0000256" key="6">
    <source>
        <dbReference type="PIRSR" id="PIRSR600760-2"/>
    </source>
</evidence>